<evidence type="ECO:0000313" key="4">
    <source>
        <dbReference type="EMBL" id="MBW8484315.1"/>
    </source>
</evidence>
<feature type="compositionally biased region" description="Low complexity" evidence="1">
    <location>
        <begin position="645"/>
        <end position="671"/>
    </location>
</feature>
<dbReference type="GO" id="GO:0004519">
    <property type="term" value="F:endonuclease activity"/>
    <property type="evidence" value="ECO:0007669"/>
    <property type="project" value="UniProtKB-KW"/>
</dbReference>
<dbReference type="PANTHER" id="PTHR42834:SF1">
    <property type="entry name" value="ENDONUCLEASE_EXONUCLEASE_PHOSPHATASE FAMILY PROTEIN (AFU_ORTHOLOGUE AFUA_3G09210)"/>
    <property type="match status" value="1"/>
</dbReference>
<dbReference type="CDD" id="cd04486">
    <property type="entry name" value="YhcR_OBF_like"/>
    <property type="match status" value="1"/>
</dbReference>
<feature type="region of interest" description="Disordered" evidence="1">
    <location>
        <begin position="629"/>
        <end position="671"/>
    </location>
</feature>
<sequence>MVPRTRAALAAAVLAAPAALGLAPARAEGAAPAPSPGPVLTGKRVHDVQGAAHVSPLAGRTVAQVPGVVTAVTGNGFWMQDPQPDRDPATSEGVFVFTRSRPAVAAGDAVAVDGQVSEYRPDGPASAALGRTEIDATAAPVRAHGQPLPAPTLLGPGGRTAPGRVAAPAKGGAQTDAEAPTTRFDAAHNALDFYESLEGMRVRVQDAVAVGPTRYGEVPVLPGGGAGADGRSARGGVLLRDGDANPERLLLDDVLAPLPALNVGDRLPGAHDGVLDYAQGAFRLLLATTPVRADGGLRRETARPQQTGELAVATASMDGLSPDSPASRFRDLAGDVVAGLGSPDLITVSGLQDNSGTDDDGTVAADQTVAQLISAISEAGGPAYDWRSVAPADGADGGPAGGNNRVGFLFRTDRGLSFADRQAAGPSAAPTDALTDGPPDGGPATVATQVVRGGLTLSPGRIAPGDPAWAGTRKPLAGVVTWQGRRIVVVANHWYPRTSDDQPVFGRYQPPRLPSEWRRDAQARVVAGFVRSVTTVDRDTDVIVAGDLNERDFAGPLRVLTRDGGLRDTAAEVPAGGRYTAVVDGNAQVLDHVLLSPGLARRDHDVTIVHRNAEFADRAGDRDPTLVRIDMDGEAGAGKSGDKTPAAPAASASPEAAPGPADAHPLPDAAP</sequence>
<dbReference type="SUPFAM" id="SSF56219">
    <property type="entry name" value="DNase I-like"/>
    <property type="match status" value="1"/>
</dbReference>
<dbReference type="EMBL" id="JAIBOA010000011">
    <property type="protein sequence ID" value="MBW8484315.1"/>
    <property type="molecule type" value="Genomic_DNA"/>
</dbReference>
<keyword evidence="4" id="KW-0255">Endonuclease</keyword>
<comment type="caution">
    <text evidence="4">The sequence shown here is derived from an EMBL/GenBank/DDBJ whole genome shotgun (WGS) entry which is preliminary data.</text>
</comment>
<evidence type="ECO:0000256" key="1">
    <source>
        <dbReference type="SAM" id="MobiDB-lite"/>
    </source>
</evidence>
<dbReference type="Gene3D" id="3.60.10.10">
    <property type="entry name" value="Endonuclease/exonuclease/phosphatase"/>
    <property type="match status" value="1"/>
</dbReference>
<gene>
    <name evidence="4" type="ORF">K1Y72_18175</name>
</gene>
<keyword evidence="4" id="KW-0540">Nuclease</keyword>
<evidence type="ECO:0000256" key="2">
    <source>
        <dbReference type="SAM" id="SignalP"/>
    </source>
</evidence>
<feature type="chain" id="PRO_5045719333" evidence="2">
    <location>
        <begin position="28"/>
        <end position="671"/>
    </location>
</feature>
<dbReference type="InterPro" id="IPR036691">
    <property type="entry name" value="Endo/exonu/phosph_ase_sf"/>
</dbReference>
<feature type="signal peptide" evidence="2">
    <location>
        <begin position="1"/>
        <end position="27"/>
    </location>
</feature>
<proteinExistence type="predicted"/>
<feature type="domain" description="Endonuclease/exonuclease/phosphatase" evidence="3">
    <location>
        <begin position="342"/>
        <end position="609"/>
    </location>
</feature>
<keyword evidence="5" id="KW-1185">Reference proteome</keyword>
<dbReference type="RefSeq" id="WP_220167557.1">
    <property type="nucleotide sequence ID" value="NZ_JAIBOA010000011.1"/>
</dbReference>
<evidence type="ECO:0000313" key="5">
    <source>
        <dbReference type="Proteomes" id="UP000774570"/>
    </source>
</evidence>
<evidence type="ECO:0000259" key="3">
    <source>
        <dbReference type="Pfam" id="PF03372"/>
    </source>
</evidence>
<dbReference type="Proteomes" id="UP000774570">
    <property type="component" value="Unassembled WGS sequence"/>
</dbReference>
<dbReference type="PANTHER" id="PTHR42834">
    <property type="entry name" value="ENDONUCLEASE/EXONUCLEASE/PHOSPHATASE FAMILY PROTEIN (AFU_ORTHOLOGUE AFUA_3G09210)"/>
    <property type="match status" value="1"/>
</dbReference>
<name>A0ABS7FVW5_9ACTN</name>
<keyword evidence="4" id="KW-0378">Hydrolase</keyword>
<protein>
    <submittedName>
        <fullName evidence="4">Endonuclease/exonuclease/phosphatase</fullName>
    </submittedName>
</protein>
<dbReference type="Pfam" id="PF03372">
    <property type="entry name" value="Exo_endo_phos"/>
    <property type="match status" value="1"/>
</dbReference>
<feature type="region of interest" description="Disordered" evidence="1">
    <location>
        <begin position="421"/>
        <end position="445"/>
    </location>
</feature>
<accession>A0ABS7FVW5</accession>
<keyword evidence="2" id="KW-0732">Signal</keyword>
<reference evidence="4 5" key="1">
    <citation type="submission" date="2021-07" db="EMBL/GenBank/DDBJ databases">
        <title>Actinomadura sp. PM05-2 isolated from lichen.</title>
        <authorList>
            <person name="Somphong A."/>
            <person name="Phongsopitanun W."/>
            <person name="Tanasupawat S."/>
            <person name="Peongsungnone V."/>
        </authorList>
    </citation>
    <scope>NUCLEOTIDE SEQUENCE [LARGE SCALE GENOMIC DNA]</scope>
    <source>
        <strain evidence="4 5">PM05-2</strain>
    </source>
</reference>
<organism evidence="4 5">
    <name type="scientific">Actinomadura parmotrematis</name>
    <dbReference type="NCBI Taxonomy" id="2864039"/>
    <lineage>
        <taxon>Bacteria</taxon>
        <taxon>Bacillati</taxon>
        <taxon>Actinomycetota</taxon>
        <taxon>Actinomycetes</taxon>
        <taxon>Streptosporangiales</taxon>
        <taxon>Thermomonosporaceae</taxon>
        <taxon>Actinomadura</taxon>
    </lineage>
</organism>
<dbReference type="InterPro" id="IPR005135">
    <property type="entry name" value="Endo/exonuclease/phosphatase"/>
</dbReference>